<dbReference type="GO" id="GO:0009697">
    <property type="term" value="P:salicylic acid biosynthetic process"/>
    <property type="evidence" value="ECO:0007669"/>
    <property type="project" value="TreeGrafter"/>
</dbReference>
<proteinExistence type="inferred from homology"/>
<dbReference type="AlphaFoldDB" id="A0A2N9KAK8"/>
<dbReference type="InterPro" id="IPR015890">
    <property type="entry name" value="Chorismate_C"/>
</dbReference>
<dbReference type="Pfam" id="PF00425">
    <property type="entry name" value="Chorismate_bind"/>
    <property type="match status" value="1"/>
</dbReference>
<organism evidence="8 9">
    <name type="scientific">Leuconostoc suionicum</name>
    <dbReference type="NCBI Taxonomy" id="1511761"/>
    <lineage>
        <taxon>Bacteria</taxon>
        <taxon>Bacillati</taxon>
        <taxon>Bacillota</taxon>
        <taxon>Bacilli</taxon>
        <taxon>Lactobacillales</taxon>
        <taxon>Lactobacillaceae</taxon>
        <taxon>Leuconostoc</taxon>
    </lineage>
</organism>
<keyword evidence="10" id="KW-1185">Reference proteome</keyword>
<dbReference type="PANTHER" id="PTHR42839">
    <property type="entry name" value="ISOCHORISMATE SYNTHASE ENTC"/>
    <property type="match status" value="1"/>
</dbReference>
<dbReference type="GeneID" id="99673869"/>
<evidence type="ECO:0000313" key="7">
    <source>
        <dbReference type="EMBL" id="SPD91788.1"/>
    </source>
</evidence>
<dbReference type="EMBL" id="OKQU01000001">
    <property type="protein sequence ID" value="SPE07067.1"/>
    <property type="molecule type" value="Genomic_DNA"/>
</dbReference>
<reference evidence="7 10" key="1">
    <citation type="submission" date="2018-02" db="EMBL/GenBank/DDBJ databases">
        <authorList>
            <person name="Rodrigo-Torres L."/>
            <person name="Arahal R. D."/>
            <person name="Lucena T."/>
        </authorList>
    </citation>
    <scope>NUCLEOTIDE SEQUENCE [LARGE SCALE GENOMIC DNA]</scope>
    <source>
        <strain evidence="7 10">CECT 8486</strain>
    </source>
</reference>
<evidence type="ECO:0000256" key="2">
    <source>
        <dbReference type="ARBA" id="ARBA00005297"/>
    </source>
</evidence>
<dbReference type="Proteomes" id="UP000237923">
    <property type="component" value="Unassembled WGS sequence"/>
</dbReference>
<name>A0A2N9KAK8_9LACO</name>
<evidence type="ECO:0000256" key="3">
    <source>
        <dbReference type="ARBA" id="ARBA00012824"/>
    </source>
</evidence>
<evidence type="ECO:0000256" key="4">
    <source>
        <dbReference type="ARBA" id="ARBA00023235"/>
    </source>
</evidence>
<gene>
    <name evidence="8" type="primary">pchA</name>
    <name evidence="7" type="ORF">LES8486_00774</name>
    <name evidence="8" type="ORF">LES9216_00921</name>
</gene>
<reference evidence="8 9" key="2">
    <citation type="submission" date="2018-02" db="EMBL/GenBank/DDBJ databases">
        <authorList>
            <person name="Cohen D.B."/>
            <person name="Kent A.D."/>
        </authorList>
    </citation>
    <scope>NUCLEOTIDE SEQUENCE [LARGE SCALE GENOMIC DNA]</scope>
    <source>
        <strain evidence="8 9">CECT 9216</strain>
    </source>
</reference>
<evidence type="ECO:0000313" key="10">
    <source>
        <dbReference type="Proteomes" id="UP000239237"/>
    </source>
</evidence>
<dbReference type="EMBL" id="OKQR01000001">
    <property type="protein sequence ID" value="SPD91788.1"/>
    <property type="molecule type" value="Genomic_DNA"/>
</dbReference>
<comment type="catalytic activity">
    <reaction evidence="1">
        <text>chorismate = isochorismate</text>
        <dbReference type="Rhea" id="RHEA:18985"/>
        <dbReference type="ChEBI" id="CHEBI:29748"/>
        <dbReference type="ChEBI" id="CHEBI:29780"/>
        <dbReference type="EC" id="5.4.4.2"/>
    </reaction>
</comment>
<evidence type="ECO:0000313" key="9">
    <source>
        <dbReference type="Proteomes" id="UP000237923"/>
    </source>
</evidence>
<keyword evidence="4 8" id="KW-0413">Isomerase</keyword>
<evidence type="ECO:0000259" key="6">
    <source>
        <dbReference type="Pfam" id="PF00425"/>
    </source>
</evidence>
<dbReference type="GO" id="GO:0008909">
    <property type="term" value="F:isochorismate synthase activity"/>
    <property type="evidence" value="ECO:0007669"/>
    <property type="project" value="UniProtKB-EC"/>
</dbReference>
<dbReference type="EC" id="5.4.4.2" evidence="3"/>
<dbReference type="SUPFAM" id="SSF56322">
    <property type="entry name" value="ADC synthase"/>
    <property type="match status" value="1"/>
</dbReference>
<dbReference type="Proteomes" id="UP000239237">
    <property type="component" value="Unassembled WGS sequence"/>
</dbReference>
<protein>
    <recommendedName>
        <fullName evidence="3">isochorismate synthase</fullName>
        <ecNumber evidence="3">5.4.4.2</ecNumber>
    </recommendedName>
    <alternativeName>
        <fullName evidence="5">Isochorismate mutase</fullName>
    </alternativeName>
</protein>
<feature type="domain" description="Chorismate-utilising enzyme C-terminal" evidence="6">
    <location>
        <begin position="128"/>
        <end position="381"/>
    </location>
</feature>
<dbReference type="InterPro" id="IPR004561">
    <property type="entry name" value="IsoChor_synthase"/>
</dbReference>
<dbReference type="NCBIfam" id="TIGR00543">
    <property type="entry name" value="isochor_syn"/>
    <property type="match status" value="1"/>
</dbReference>
<comment type="similarity">
    <text evidence="2">Belongs to the isochorismate synthase family.</text>
</comment>
<accession>A0A2N9KAK8</accession>
<evidence type="ECO:0000256" key="1">
    <source>
        <dbReference type="ARBA" id="ARBA00000799"/>
    </source>
</evidence>
<evidence type="ECO:0000256" key="5">
    <source>
        <dbReference type="ARBA" id="ARBA00041564"/>
    </source>
</evidence>
<evidence type="ECO:0000313" key="8">
    <source>
        <dbReference type="EMBL" id="SPE07067.1"/>
    </source>
</evidence>
<dbReference type="InterPro" id="IPR005801">
    <property type="entry name" value="ADC_synthase"/>
</dbReference>
<sequence length="400" mass="45467">MVIIDELIRYRRTLRSIDRSLLNQMLDNVQVAAFFETSDKKSTMYAFGQKKIWSKMPDKTDSIVFGASSFDDQSEAGIMKGFWFEPEFLVLLQNNQLLSSTTAIDNYLMQLSQLKEPQAPKIIDESAEADWQIRVENLINELSVNRSLKKVVFSRQQQVTLSSKLVLSEVIPALQKQQNVYHVALKRDTELFITATPERLVKINDNQVETAAVAGTIRRGQIGLEDVKLGKELLNSEKNNQEHRYVVDNIVQQLDSLTKQLHVPSKPFLLKNKQVQHLYTPIQGTLADNISIKNVVQKLHPTPALGGLPRKEALAYIRNYELHPRGLFASPIGYFTKNNFGEFVVGIRSMYVNSQNARLFAGAGIVADSDSQQEYHETTLKFQPMLELLEELSNDGYTNF</sequence>
<dbReference type="PANTHER" id="PTHR42839:SF1">
    <property type="entry name" value="ISOCHORISMATE SYNTHASE MENF"/>
    <property type="match status" value="1"/>
</dbReference>
<dbReference type="Gene3D" id="3.60.120.10">
    <property type="entry name" value="Anthranilate synthase"/>
    <property type="match status" value="1"/>
</dbReference>
<dbReference type="RefSeq" id="WP_227005786.1">
    <property type="nucleotide sequence ID" value="NZ_AP017935.1"/>
</dbReference>